<dbReference type="AlphaFoldDB" id="A0A7Y3T669"/>
<accession>A0A7Y3T669</accession>
<dbReference type="EMBL" id="PKQI01000002">
    <property type="protein sequence ID" value="NNV21742.1"/>
    <property type="molecule type" value="Genomic_DNA"/>
</dbReference>
<gene>
    <name evidence="1" type="ORF">EHE22_15070</name>
</gene>
<sequence length="307" mass="34308">MRQKNHALMSEVAELEAILARIPVSNVIERAGFEQRLKSARARLGQAADVFEPERTRLTFRGLPVVGSKGISAEFGSKAVVGFSDAFSAIIAGMKNPLNYMGPVPDKSHHQLLITGTAVGSFGFEFELPNLPANFFSESGGAEEALDKFINLLKLSAEEDDDLVTEVVASVHPRAVRKVTSFLSYLYRNQAWCGLEFKHGVFRYRNIEQLRRSRDRLSQNNIREDAVTYRGHIQGVLPKGRTFEFQAFDETGILRGKVGLGIEDPDVLNRNWLHKPVEITLDFVQVGQGRPNYTLGNLKHIRLLSQS</sequence>
<evidence type="ECO:0000313" key="1">
    <source>
        <dbReference type="EMBL" id="NNV21742.1"/>
    </source>
</evidence>
<comment type="caution">
    <text evidence="1">The sequence shown here is derived from an EMBL/GenBank/DDBJ whole genome shotgun (WGS) entry which is preliminary data.</text>
</comment>
<reference evidence="1 2" key="1">
    <citation type="submission" date="2018-11" db="EMBL/GenBank/DDBJ databases">
        <title>Genome sequencing and analysis.</title>
        <authorList>
            <person name="Huang Y.-T."/>
        </authorList>
    </citation>
    <scope>NUCLEOTIDE SEQUENCE [LARGE SCALE GENOMIC DNA]</scope>
    <source>
        <strain evidence="1 2">SHIN</strain>
    </source>
</reference>
<dbReference type="Proteomes" id="UP000526233">
    <property type="component" value="Unassembled WGS sequence"/>
</dbReference>
<evidence type="ECO:0000313" key="2">
    <source>
        <dbReference type="Proteomes" id="UP000526233"/>
    </source>
</evidence>
<dbReference type="RefSeq" id="WP_171380021.1">
    <property type="nucleotide sequence ID" value="NZ_CAXURC020000001.1"/>
</dbReference>
<name>A0A7Y3T669_9HYPH</name>
<protein>
    <submittedName>
        <fullName evidence="1">Uncharacterized protein</fullName>
    </submittedName>
</protein>
<organism evidence="1 2">
    <name type="scientific">Brucella pseudogrignonensis</name>
    <dbReference type="NCBI Taxonomy" id="419475"/>
    <lineage>
        <taxon>Bacteria</taxon>
        <taxon>Pseudomonadati</taxon>
        <taxon>Pseudomonadota</taxon>
        <taxon>Alphaproteobacteria</taxon>
        <taxon>Hyphomicrobiales</taxon>
        <taxon>Brucellaceae</taxon>
        <taxon>Brucella/Ochrobactrum group</taxon>
        <taxon>Brucella</taxon>
    </lineage>
</organism>
<proteinExistence type="predicted"/>